<gene>
    <name evidence="5" type="ORF">OH818_12620</name>
</gene>
<dbReference type="SUPFAM" id="SSF51735">
    <property type="entry name" value="NAD(P)-binding Rossmann-fold domains"/>
    <property type="match status" value="1"/>
</dbReference>
<feature type="region of interest" description="Disordered" evidence="3">
    <location>
        <begin position="292"/>
        <end position="316"/>
    </location>
</feature>
<evidence type="ECO:0000313" key="5">
    <source>
        <dbReference type="EMBL" id="WAP70771.1"/>
    </source>
</evidence>
<proteinExistence type="inferred from homology"/>
<dbReference type="Proteomes" id="UP001164020">
    <property type="component" value="Chromosome"/>
</dbReference>
<comment type="similarity">
    <text evidence="2">Belongs to the NAD(P)-dependent epimerase/dehydratase family.</text>
</comment>
<evidence type="ECO:0000259" key="4">
    <source>
        <dbReference type="Pfam" id="PF01370"/>
    </source>
</evidence>
<evidence type="ECO:0000313" key="6">
    <source>
        <dbReference type="Proteomes" id="UP001164020"/>
    </source>
</evidence>
<evidence type="ECO:0000256" key="2">
    <source>
        <dbReference type="ARBA" id="ARBA00007637"/>
    </source>
</evidence>
<dbReference type="EMBL" id="CP114029">
    <property type="protein sequence ID" value="WAP70771.1"/>
    <property type="molecule type" value="Genomic_DNA"/>
</dbReference>
<dbReference type="Pfam" id="PF01370">
    <property type="entry name" value="Epimerase"/>
    <property type="match status" value="1"/>
</dbReference>
<evidence type="ECO:0000256" key="3">
    <source>
        <dbReference type="SAM" id="MobiDB-lite"/>
    </source>
</evidence>
<dbReference type="InterPro" id="IPR036291">
    <property type="entry name" value="NAD(P)-bd_dom_sf"/>
</dbReference>
<reference evidence="5" key="1">
    <citation type="submission" date="2022-12" db="EMBL/GenBank/DDBJ databases">
        <title>Jiella pelagia sp. nov., isolated from phosphonate enriched culture of Northwest Pacific surface seawater.</title>
        <authorList>
            <person name="Shin D.Y."/>
            <person name="Hwang C.Y."/>
        </authorList>
    </citation>
    <scope>NUCLEOTIDE SEQUENCE</scope>
    <source>
        <strain evidence="5">HL-NP1</strain>
    </source>
</reference>
<sequence>MLTMSQTATQPKRVLLTGATGFVGRHIHRALIEDGHQVRVLIRPGSADRLAAAADVVETADLFAETLPHLVAACEGVDTLVHAAWYVEPGRYLEAEENLACLTGSLALARAAGEAGVAHVIGIGTCFEYQLPSDRLTVDSPLRPETLYAATKVALFTTLERYFAGKSVRFSWARLFYLHGEGEHTNRLVPYVRACLAEQKTAKLSAGTQLRDFLDVAEAGRMIAGIASREQAGAINICSGRAITLRAFVEEIAEETGQRDLLEFGSAPLRRGDPAAVVGVNNLAPLVPERAIHDESRDQAAHQSRGPDPSRDGHSA</sequence>
<dbReference type="Gene3D" id="3.40.50.720">
    <property type="entry name" value="NAD(P)-binding Rossmann-like Domain"/>
    <property type="match status" value="1"/>
</dbReference>
<dbReference type="PANTHER" id="PTHR43000">
    <property type="entry name" value="DTDP-D-GLUCOSE 4,6-DEHYDRATASE-RELATED"/>
    <property type="match status" value="1"/>
</dbReference>
<organism evidence="5 6">
    <name type="scientific">Jiella pelagia</name>
    <dbReference type="NCBI Taxonomy" id="2986949"/>
    <lineage>
        <taxon>Bacteria</taxon>
        <taxon>Pseudomonadati</taxon>
        <taxon>Pseudomonadota</taxon>
        <taxon>Alphaproteobacteria</taxon>
        <taxon>Hyphomicrobiales</taxon>
        <taxon>Aurantimonadaceae</taxon>
        <taxon>Jiella</taxon>
    </lineage>
</organism>
<dbReference type="RefSeq" id="WP_268883296.1">
    <property type="nucleotide sequence ID" value="NZ_CP114029.1"/>
</dbReference>
<evidence type="ECO:0000256" key="1">
    <source>
        <dbReference type="ARBA" id="ARBA00005125"/>
    </source>
</evidence>
<feature type="domain" description="NAD-dependent epimerase/dehydratase" evidence="4">
    <location>
        <begin position="14"/>
        <end position="237"/>
    </location>
</feature>
<protein>
    <submittedName>
        <fullName evidence="5">NAD(P)-dependent oxidoreductase</fullName>
    </submittedName>
</protein>
<accession>A0ABY7C3W2</accession>
<dbReference type="InterPro" id="IPR001509">
    <property type="entry name" value="Epimerase_deHydtase"/>
</dbReference>
<comment type="pathway">
    <text evidence="1">Bacterial outer membrane biogenesis; LPS O-antigen biosynthesis.</text>
</comment>
<name>A0ABY7C3W2_9HYPH</name>
<keyword evidence="6" id="KW-1185">Reference proteome</keyword>